<dbReference type="InParanoid" id="A0A1V8T2V0"/>
<dbReference type="Proteomes" id="UP000192596">
    <property type="component" value="Unassembled WGS sequence"/>
</dbReference>
<evidence type="ECO:0000313" key="3">
    <source>
        <dbReference type="Proteomes" id="UP000192596"/>
    </source>
</evidence>
<keyword evidence="3" id="KW-1185">Reference proteome</keyword>
<reference evidence="3" key="1">
    <citation type="submission" date="2017-03" db="EMBL/GenBank/DDBJ databases">
        <title>Genomes of endolithic fungi from Antarctica.</title>
        <authorList>
            <person name="Coleine C."/>
            <person name="Masonjones S."/>
            <person name="Stajich J.E."/>
        </authorList>
    </citation>
    <scope>NUCLEOTIDE SEQUENCE [LARGE SCALE GENOMIC DNA]</scope>
    <source>
        <strain evidence="3">CCFEE 5527</strain>
    </source>
</reference>
<organism evidence="2 3">
    <name type="scientific">Cryoendolithus antarcticus</name>
    <dbReference type="NCBI Taxonomy" id="1507870"/>
    <lineage>
        <taxon>Eukaryota</taxon>
        <taxon>Fungi</taxon>
        <taxon>Dikarya</taxon>
        <taxon>Ascomycota</taxon>
        <taxon>Pezizomycotina</taxon>
        <taxon>Dothideomycetes</taxon>
        <taxon>Dothideomycetidae</taxon>
        <taxon>Cladosporiales</taxon>
        <taxon>Cladosporiaceae</taxon>
        <taxon>Cryoendolithus</taxon>
    </lineage>
</organism>
<name>A0A1V8T2V0_9PEZI</name>
<dbReference type="AlphaFoldDB" id="A0A1V8T2V0"/>
<evidence type="ECO:0000313" key="2">
    <source>
        <dbReference type="EMBL" id="OQO05745.1"/>
    </source>
</evidence>
<feature type="compositionally biased region" description="Polar residues" evidence="1">
    <location>
        <begin position="20"/>
        <end position="42"/>
    </location>
</feature>
<dbReference type="EMBL" id="NAJO01000018">
    <property type="protein sequence ID" value="OQO05745.1"/>
    <property type="molecule type" value="Genomic_DNA"/>
</dbReference>
<proteinExistence type="predicted"/>
<sequence length="302" mass="32624">MAGQRSALPVPSRIKRRVSKPSNITAPQSSGITKNRATQTPARLSPRTRKGTSGRSPPNSPSFMSPTLSSVQHTRSQTSTYTNKTTHQPAASGQVPSSPPSLYTSAHVAEPCITASLIHTIAPCSHKVITPAPEPCAANCFPSSHRYANPRTAEPFVCASCALATVEADYKAKVFVFQSHCATHARTNGALPPGWEDERRARLQKVWMLQASSELRKLEREGRACGAVYLEPESRAFLEQVTAFRASEWSAAPGNWTAAEDRVKTPTKAMVGGSRLPTPASTPRKNVDGSRLPMPAFTPKKR</sequence>
<evidence type="ECO:0000256" key="1">
    <source>
        <dbReference type="SAM" id="MobiDB-lite"/>
    </source>
</evidence>
<feature type="compositionally biased region" description="Polar residues" evidence="1">
    <location>
        <begin position="53"/>
        <end position="102"/>
    </location>
</feature>
<feature type="region of interest" description="Disordered" evidence="1">
    <location>
        <begin position="1"/>
        <end position="102"/>
    </location>
</feature>
<protein>
    <submittedName>
        <fullName evidence="2">Uncharacterized protein</fullName>
    </submittedName>
</protein>
<gene>
    <name evidence="2" type="ORF">B0A48_09839</name>
</gene>
<comment type="caution">
    <text evidence="2">The sequence shown here is derived from an EMBL/GenBank/DDBJ whole genome shotgun (WGS) entry which is preliminary data.</text>
</comment>
<feature type="region of interest" description="Disordered" evidence="1">
    <location>
        <begin position="263"/>
        <end position="302"/>
    </location>
</feature>
<accession>A0A1V8T2V0</accession>